<proteinExistence type="predicted"/>
<dbReference type="EMBL" id="ML975268">
    <property type="protein sequence ID" value="KAF1836882.1"/>
    <property type="molecule type" value="Genomic_DNA"/>
</dbReference>
<name>A0A6A5KM64_9PLEO</name>
<protein>
    <submittedName>
        <fullName evidence="1">Uncharacterized protein</fullName>
    </submittedName>
</protein>
<organism evidence="1 2">
    <name type="scientific">Decorospora gaudefroyi</name>
    <dbReference type="NCBI Taxonomy" id="184978"/>
    <lineage>
        <taxon>Eukaryota</taxon>
        <taxon>Fungi</taxon>
        <taxon>Dikarya</taxon>
        <taxon>Ascomycota</taxon>
        <taxon>Pezizomycotina</taxon>
        <taxon>Dothideomycetes</taxon>
        <taxon>Pleosporomycetidae</taxon>
        <taxon>Pleosporales</taxon>
        <taxon>Pleosporineae</taxon>
        <taxon>Pleosporaceae</taxon>
        <taxon>Decorospora</taxon>
    </lineage>
</organism>
<dbReference type="OrthoDB" id="3799293at2759"/>
<gene>
    <name evidence="1" type="ORF">BDW02DRAFT_628445</name>
</gene>
<accession>A0A6A5KM64</accession>
<dbReference type="Proteomes" id="UP000800040">
    <property type="component" value="Unassembled WGS sequence"/>
</dbReference>
<evidence type="ECO:0000313" key="1">
    <source>
        <dbReference type="EMBL" id="KAF1836882.1"/>
    </source>
</evidence>
<sequence length="229" mass="26088">MLELCTAFAIAANQSSQIGGSYSEYKGKHRNAIKLDVTNGSAVVIDSGRGAALQLEAGERSGDWHNTAGKVSWREMTPVEVAFHEDAMRLCLDQMFRRRRYVLIFHRDLVVDDRGEFGSLTVFLGFHRAFRLQQPALDNCISFWYVCPGGGSYKELHECNKAVTGHLYSLRSLGEVRERLTSEVDEIFAQATNLWRYPRVPFAETSIDNGKVLREWPVPRFEEVQPWIE</sequence>
<reference evidence="1" key="1">
    <citation type="submission" date="2020-01" db="EMBL/GenBank/DDBJ databases">
        <authorList>
            <consortium name="DOE Joint Genome Institute"/>
            <person name="Haridas S."/>
            <person name="Albert R."/>
            <person name="Binder M."/>
            <person name="Bloem J."/>
            <person name="Labutti K."/>
            <person name="Salamov A."/>
            <person name="Andreopoulos B."/>
            <person name="Baker S.E."/>
            <person name="Barry K."/>
            <person name="Bills G."/>
            <person name="Bluhm B.H."/>
            <person name="Cannon C."/>
            <person name="Castanera R."/>
            <person name="Culley D.E."/>
            <person name="Daum C."/>
            <person name="Ezra D."/>
            <person name="Gonzalez J.B."/>
            <person name="Henrissat B."/>
            <person name="Kuo A."/>
            <person name="Liang C."/>
            <person name="Lipzen A."/>
            <person name="Lutzoni F."/>
            <person name="Magnuson J."/>
            <person name="Mondo S."/>
            <person name="Nolan M."/>
            <person name="Ohm R."/>
            <person name="Pangilinan J."/>
            <person name="Park H.-J."/>
            <person name="Ramirez L."/>
            <person name="Alfaro M."/>
            <person name="Sun H."/>
            <person name="Tritt A."/>
            <person name="Yoshinaga Y."/>
            <person name="Zwiers L.-H."/>
            <person name="Turgeon B.G."/>
            <person name="Goodwin S.B."/>
            <person name="Spatafora J.W."/>
            <person name="Crous P.W."/>
            <person name="Grigoriev I.V."/>
        </authorList>
    </citation>
    <scope>NUCLEOTIDE SEQUENCE</scope>
    <source>
        <strain evidence="1">P77</strain>
    </source>
</reference>
<evidence type="ECO:0000313" key="2">
    <source>
        <dbReference type="Proteomes" id="UP000800040"/>
    </source>
</evidence>
<keyword evidence="2" id="KW-1185">Reference proteome</keyword>
<dbReference type="AlphaFoldDB" id="A0A6A5KM64"/>